<feature type="compositionally biased region" description="Acidic residues" evidence="1">
    <location>
        <begin position="394"/>
        <end position="408"/>
    </location>
</feature>
<feature type="region of interest" description="Disordered" evidence="1">
    <location>
        <begin position="542"/>
        <end position="563"/>
    </location>
</feature>
<organism evidence="2 3">
    <name type="scientific">Elysia crispata</name>
    <name type="common">lettuce slug</name>
    <dbReference type="NCBI Taxonomy" id="231223"/>
    <lineage>
        <taxon>Eukaryota</taxon>
        <taxon>Metazoa</taxon>
        <taxon>Spiralia</taxon>
        <taxon>Lophotrochozoa</taxon>
        <taxon>Mollusca</taxon>
        <taxon>Gastropoda</taxon>
        <taxon>Heterobranchia</taxon>
        <taxon>Euthyneura</taxon>
        <taxon>Panpulmonata</taxon>
        <taxon>Sacoglossa</taxon>
        <taxon>Placobranchoidea</taxon>
        <taxon>Plakobranchidae</taxon>
        <taxon>Elysia</taxon>
    </lineage>
</organism>
<comment type="caution">
    <text evidence="2">The sequence shown here is derived from an EMBL/GenBank/DDBJ whole genome shotgun (WGS) entry which is preliminary data.</text>
</comment>
<dbReference type="EMBL" id="JAWDGP010000422">
    <property type="protein sequence ID" value="KAK3800695.1"/>
    <property type="molecule type" value="Genomic_DNA"/>
</dbReference>
<reference evidence="2" key="1">
    <citation type="journal article" date="2023" name="G3 (Bethesda)">
        <title>A reference genome for the long-term kleptoplast-retaining sea slug Elysia crispata morphotype clarki.</title>
        <authorList>
            <person name="Eastman K.E."/>
            <person name="Pendleton A.L."/>
            <person name="Shaikh M.A."/>
            <person name="Suttiyut T."/>
            <person name="Ogas R."/>
            <person name="Tomko P."/>
            <person name="Gavelis G."/>
            <person name="Widhalm J.R."/>
            <person name="Wisecaver J.H."/>
        </authorList>
    </citation>
    <scope>NUCLEOTIDE SEQUENCE</scope>
    <source>
        <strain evidence="2">ECLA1</strain>
    </source>
</reference>
<feature type="compositionally biased region" description="Basic and acidic residues" evidence="1">
    <location>
        <begin position="492"/>
        <end position="517"/>
    </location>
</feature>
<feature type="region of interest" description="Disordered" evidence="1">
    <location>
        <begin position="588"/>
        <end position="659"/>
    </location>
</feature>
<feature type="compositionally biased region" description="Basic and acidic residues" evidence="1">
    <location>
        <begin position="452"/>
        <end position="479"/>
    </location>
</feature>
<feature type="region of interest" description="Disordered" evidence="1">
    <location>
        <begin position="739"/>
        <end position="762"/>
    </location>
</feature>
<dbReference type="Proteomes" id="UP001283361">
    <property type="component" value="Unassembled WGS sequence"/>
</dbReference>
<dbReference type="AlphaFoldDB" id="A0AAE1B7L8"/>
<name>A0AAE1B7L8_9GAST</name>
<feature type="compositionally biased region" description="Polar residues" evidence="1">
    <location>
        <begin position="599"/>
        <end position="608"/>
    </location>
</feature>
<keyword evidence="3" id="KW-1185">Reference proteome</keyword>
<feature type="region of interest" description="Disordered" evidence="1">
    <location>
        <begin position="394"/>
        <end position="414"/>
    </location>
</feature>
<gene>
    <name evidence="2" type="ORF">RRG08_003101</name>
</gene>
<protein>
    <submittedName>
        <fullName evidence="2">Uncharacterized protein</fullName>
    </submittedName>
</protein>
<sequence length="762" mass="83905">MSLLRPFLSDSHSEQASQPYRTTPSAIFVFNTAFVMLLSPPRADLWYLAHRIIIDAATVLITKNCFFSAVYRVQCVQTTPRYRRTDKQPPLSERQNPAGFCHPAKTRTKLEHRTSLQPSFQIDHSLLSVFAERGPSLYIQNYAPRWACLESFLKVDMYPLGFLVIPFKDIRTRIDFGSSRIAAGYGWESVTHLCCIRLNSGGFVVGQMSRKNPYLNHEHNQMVEVDDGRSMKTSPISDPSSYNDSISASFRAALGDGALGLLGTPSSGPVPLPVDQESAEDLSMKAMGGLASTAASRHGAFSSGRFDEAELMMRIKQEVQEVYPDMDFSNPVPTAGSGMHRHPSASSSPSSPRDHYQAKRHFHATSPHDEDEEVGGDPRGVQVKAGQMVMDPDLMDQYDGEEDGEDLSGDFLPEKRRRLTASDGVDEDVHGTERSRVAVVEGEGRYLNVPTSKEDIEARDSTRPKGDDSMELREGDVRRGLTQPISFQSEKYSPEGKGGRSWEAEHQAGADTDKEDQPLPSEETEAERALRVVQERLEREQAEDLRIETETLQASTTSQDRLQNGYRHNRTYAEQAANSTSVTTVANSGKFYPDGEGNTVFSTLSSQFSPPDDSLGDDLPEGRSGDARGSNDHFLGCEGQEEKGHNDGDADKINSKNRFGDDGISCSPLNFSTASFLGSDSSSRRLHQNGMDSRDSHDGEDAYSSGKPRDCVNGDIEAISSSKGLMKDSLTLSPMSRPFVVQLPDTDPTFPASKHQSPSLDS</sequence>
<evidence type="ECO:0000313" key="3">
    <source>
        <dbReference type="Proteomes" id="UP001283361"/>
    </source>
</evidence>
<evidence type="ECO:0000313" key="2">
    <source>
        <dbReference type="EMBL" id="KAK3800695.1"/>
    </source>
</evidence>
<feature type="region of interest" description="Disordered" evidence="1">
    <location>
        <begin position="441"/>
        <end position="527"/>
    </location>
</feature>
<proteinExistence type="predicted"/>
<feature type="compositionally biased region" description="Basic and acidic residues" evidence="1">
    <location>
        <begin position="620"/>
        <end position="631"/>
    </location>
</feature>
<feature type="compositionally biased region" description="Polar residues" evidence="1">
    <location>
        <begin position="550"/>
        <end position="562"/>
    </location>
</feature>
<feature type="region of interest" description="Disordered" evidence="1">
    <location>
        <begin position="327"/>
        <end position="379"/>
    </location>
</feature>
<accession>A0AAE1B7L8</accession>
<evidence type="ECO:0000256" key="1">
    <source>
        <dbReference type="SAM" id="MobiDB-lite"/>
    </source>
</evidence>
<feature type="compositionally biased region" description="Basic and acidic residues" evidence="1">
    <location>
        <begin position="640"/>
        <end position="659"/>
    </location>
</feature>
<feature type="region of interest" description="Disordered" evidence="1">
    <location>
        <begin position="677"/>
        <end position="714"/>
    </location>
</feature>